<feature type="signal peptide" evidence="2">
    <location>
        <begin position="1"/>
        <end position="18"/>
    </location>
</feature>
<dbReference type="EMBL" id="CP003488">
    <property type="protein sequence ID" value="AFH93072.1"/>
    <property type="molecule type" value="Genomic_DNA"/>
</dbReference>
<dbReference type="HOGENOM" id="CLU_120413_1_0_6"/>
<evidence type="ECO:0000313" key="4">
    <source>
        <dbReference type="Proteomes" id="UP000005012"/>
    </source>
</evidence>
<feature type="chain" id="PRO_5007303912" evidence="2">
    <location>
        <begin position="19"/>
        <end position="154"/>
    </location>
</feature>
<sequence>MKKALLISALLASSVAMADNSSIVRTAVPDFPISSVVEVPANMKTYYFSGVVPSKQADGSFGKNTEEQTVNVLNSIKSALEKQGLGLGDVVKMQVFLVATPETGKMDFDGFMKGYTQFFGTKAQPLTPARSAMEVKALVHPEWLVEIEVTAVKK</sequence>
<name>A0A140NM97_PROSM</name>
<gene>
    <name evidence="3" type="ordered locus">S70_06000</name>
</gene>
<dbReference type="Proteomes" id="UP000005012">
    <property type="component" value="Chromosome"/>
</dbReference>
<dbReference type="CDD" id="cd06151">
    <property type="entry name" value="YjgF_YER057c_UK114_like_3"/>
    <property type="match status" value="1"/>
</dbReference>
<dbReference type="GeneID" id="93518137"/>
<evidence type="ECO:0000256" key="1">
    <source>
        <dbReference type="ARBA" id="ARBA00010552"/>
    </source>
</evidence>
<dbReference type="SUPFAM" id="SSF55298">
    <property type="entry name" value="YjgF-like"/>
    <property type="match status" value="1"/>
</dbReference>
<reference evidence="3 4" key="1">
    <citation type="journal article" date="2012" name="J. Bacteriol.">
        <title>Complete Genome Sequence of Providencia stuartii Clinical Isolate MRSN 2154.</title>
        <authorList>
            <person name="Clifford R.J."/>
            <person name="Hang J."/>
            <person name="Riley M.C."/>
            <person name="Onmus-Leone F."/>
            <person name="Kuschner R.A."/>
            <person name="Lesho E.P."/>
            <person name="Waterman P.E."/>
        </authorList>
    </citation>
    <scope>NUCLEOTIDE SEQUENCE [LARGE SCALE GENOMIC DNA]</scope>
    <source>
        <strain evidence="3 4">MRSN 2154</strain>
    </source>
</reference>
<reference evidence="4" key="2">
    <citation type="submission" date="2012-04" db="EMBL/GenBank/DDBJ databases">
        <title>Complete genome sequence of Providencia stuartii clinical isolate MRSN 2154.</title>
        <authorList>
            <person name="Clifford R.J."/>
            <person name="Hang J."/>
            <person name="Riley M.C."/>
            <person name="Onmus-Leone F."/>
            <person name="Kuschner R.A."/>
            <person name="Lesho E.P."/>
            <person name="Waterman P.E."/>
        </authorList>
    </citation>
    <scope>NUCLEOTIDE SEQUENCE [LARGE SCALE GENOMIC DNA]</scope>
    <source>
        <strain evidence="4">MRSN 2154</strain>
    </source>
</reference>
<comment type="similarity">
    <text evidence="1">Belongs to the RutC family.</text>
</comment>
<dbReference type="Pfam" id="PF01042">
    <property type="entry name" value="Ribonuc_L-PSP"/>
    <property type="match status" value="1"/>
</dbReference>
<organism evidence="3 4">
    <name type="scientific">Providencia stuartii (strain MRSN 2154)</name>
    <dbReference type="NCBI Taxonomy" id="1157951"/>
    <lineage>
        <taxon>Bacteria</taxon>
        <taxon>Pseudomonadati</taxon>
        <taxon>Pseudomonadota</taxon>
        <taxon>Gammaproteobacteria</taxon>
        <taxon>Enterobacterales</taxon>
        <taxon>Morganellaceae</taxon>
        <taxon>Providencia</taxon>
    </lineage>
</organism>
<dbReference type="InterPro" id="IPR019897">
    <property type="entry name" value="RidA_CS"/>
</dbReference>
<dbReference type="AlphaFoldDB" id="A0A140NM97"/>
<dbReference type="PROSITE" id="PS01094">
    <property type="entry name" value="UPF0076"/>
    <property type="match status" value="1"/>
</dbReference>
<dbReference type="PATRIC" id="fig|1157951.4.peg.1190"/>
<proteinExistence type="inferred from homology"/>
<accession>A0A140NM97</accession>
<dbReference type="KEGG" id="psi:S70_06000"/>
<dbReference type="PANTHER" id="PTHR11803:SF59">
    <property type="entry name" value="ENDORIBONUCLEASE"/>
    <property type="match status" value="1"/>
</dbReference>
<keyword evidence="2" id="KW-0732">Signal</keyword>
<protein>
    <submittedName>
        <fullName evidence="3">Endoribonuclease L-PSP</fullName>
    </submittedName>
</protein>
<dbReference type="Gene3D" id="3.30.1330.40">
    <property type="entry name" value="RutC-like"/>
    <property type="match status" value="1"/>
</dbReference>
<dbReference type="OrthoDB" id="9803101at2"/>
<dbReference type="PANTHER" id="PTHR11803">
    <property type="entry name" value="2-IMINOBUTANOATE/2-IMINOPROPANOATE DEAMINASE RIDA"/>
    <property type="match status" value="1"/>
</dbReference>
<dbReference type="GO" id="GO:0005829">
    <property type="term" value="C:cytosol"/>
    <property type="evidence" value="ECO:0007669"/>
    <property type="project" value="TreeGrafter"/>
</dbReference>
<dbReference type="InterPro" id="IPR035959">
    <property type="entry name" value="RutC-like_sf"/>
</dbReference>
<dbReference type="GO" id="GO:0019239">
    <property type="term" value="F:deaminase activity"/>
    <property type="evidence" value="ECO:0007669"/>
    <property type="project" value="TreeGrafter"/>
</dbReference>
<evidence type="ECO:0000256" key="2">
    <source>
        <dbReference type="SAM" id="SignalP"/>
    </source>
</evidence>
<dbReference type="RefSeq" id="WP_004923225.1">
    <property type="nucleotide sequence ID" value="NC_017731.1"/>
</dbReference>
<dbReference type="InterPro" id="IPR006175">
    <property type="entry name" value="YjgF/YER057c/UK114"/>
</dbReference>
<evidence type="ECO:0000313" key="3">
    <source>
        <dbReference type="EMBL" id="AFH93072.1"/>
    </source>
</evidence>